<keyword evidence="3" id="KW-1185">Reference proteome</keyword>
<sequence>MGVADIDKDRERALLGNVPPNLYESNCAPDFNEFLETSQSDDDSEPSSGTSRVNGVSLARTSYSSNSSSNAGQISTPDGSVASSVGSMIGAPSPSPSEGVVPVDQKPSPATLHQHMLGASSPSPQMAPPSSQSSRQHTPTAHPTLQHSHVHAHQQAPSPAGHAPLQQPGSQTPLLQHHGLQHPPQQPVISSGQSSSNFIPGCGKFEPRGVRRGEGGGNEFLFLIKKHAMHPRVVEPRDPWAVVAGSHHPGDGIIGATTNPGAATSRAGACVGIGG</sequence>
<organism evidence="2">
    <name type="scientific">Notodromas monacha</name>
    <dbReference type="NCBI Taxonomy" id="399045"/>
    <lineage>
        <taxon>Eukaryota</taxon>
        <taxon>Metazoa</taxon>
        <taxon>Ecdysozoa</taxon>
        <taxon>Arthropoda</taxon>
        <taxon>Crustacea</taxon>
        <taxon>Oligostraca</taxon>
        <taxon>Ostracoda</taxon>
        <taxon>Podocopa</taxon>
        <taxon>Podocopida</taxon>
        <taxon>Cypridocopina</taxon>
        <taxon>Cypridoidea</taxon>
        <taxon>Cyprididae</taxon>
        <taxon>Notodromas</taxon>
    </lineage>
</organism>
<gene>
    <name evidence="2" type="ORF">NMOB1V02_LOCUS119</name>
</gene>
<evidence type="ECO:0000313" key="3">
    <source>
        <dbReference type="Proteomes" id="UP000678499"/>
    </source>
</evidence>
<feature type="compositionally biased region" description="Basic and acidic residues" evidence="1">
    <location>
        <begin position="205"/>
        <end position="214"/>
    </location>
</feature>
<dbReference type="AlphaFoldDB" id="A0A7R9BBN3"/>
<feature type="compositionally biased region" description="Polar residues" evidence="1">
    <location>
        <begin position="71"/>
        <end position="86"/>
    </location>
</feature>
<accession>A0A7R9BBN3</accession>
<feature type="compositionally biased region" description="Polar residues" evidence="1">
    <location>
        <begin position="135"/>
        <end position="147"/>
    </location>
</feature>
<feature type="compositionally biased region" description="Low complexity" evidence="1">
    <location>
        <begin position="173"/>
        <end position="183"/>
    </location>
</feature>
<dbReference type="EMBL" id="OA882045">
    <property type="protein sequence ID" value="CAD7272174.1"/>
    <property type="molecule type" value="Genomic_DNA"/>
</dbReference>
<feature type="region of interest" description="Disordered" evidence="1">
    <location>
        <begin position="33"/>
        <end position="214"/>
    </location>
</feature>
<dbReference type="Proteomes" id="UP000678499">
    <property type="component" value="Unassembled WGS sequence"/>
</dbReference>
<feature type="compositionally biased region" description="Low complexity" evidence="1">
    <location>
        <begin position="119"/>
        <end position="134"/>
    </location>
</feature>
<protein>
    <submittedName>
        <fullName evidence="2">Uncharacterized protein</fullName>
    </submittedName>
</protein>
<name>A0A7R9BBN3_9CRUS</name>
<evidence type="ECO:0000313" key="2">
    <source>
        <dbReference type="EMBL" id="CAD7272174.1"/>
    </source>
</evidence>
<dbReference type="EMBL" id="CAJPEX010000008">
    <property type="protein sequence ID" value="CAG0912326.1"/>
    <property type="molecule type" value="Genomic_DNA"/>
</dbReference>
<evidence type="ECO:0000256" key="1">
    <source>
        <dbReference type="SAM" id="MobiDB-lite"/>
    </source>
</evidence>
<proteinExistence type="predicted"/>
<reference evidence="2" key="1">
    <citation type="submission" date="2020-11" db="EMBL/GenBank/DDBJ databases">
        <authorList>
            <person name="Tran Van P."/>
        </authorList>
    </citation>
    <scope>NUCLEOTIDE SEQUENCE</scope>
</reference>
<feature type="compositionally biased region" description="Polar residues" evidence="1">
    <location>
        <begin position="188"/>
        <end position="198"/>
    </location>
</feature>